<dbReference type="SUPFAM" id="SSF103481">
    <property type="entry name" value="Multidrug resistance efflux transporter EmrE"/>
    <property type="match status" value="2"/>
</dbReference>
<evidence type="ECO:0000313" key="3">
    <source>
        <dbReference type="Proteomes" id="UP000199286"/>
    </source>
</evidence>
<feature type="transmembrane region" description="Helical" evidence="1">
    <location>
        <begin position="153"/>
        <end position="173"/>
    </location>
</feature>
<keyword evidence="1" id="KW-0812">Transmembrane</keyword>
<keyword evidence="1" id="KW-0472">Membrane</keyword>
<proteinExistence type="predicted"/>
<feature type="transmembrane region" description="Helical" evidence="1">
    <location>
        <begin position="40"/>
        <end position="57"/>
    </location>
</feature>
<sequence>MEIWVLATLAAATIQTLRFVLHKQLAAGGLSATASTFARFAYAAPGAAVVLVVYLALRGVLPPVPDPGFMGWVVLGGLGQILATILLVRLFARRNFATGVTLKKTEVVQTALLGLALLGDTIPAAGWAAIGLGLVGVLLLSEAPAGALRRFDAGAVALGLGSGFFFAVAGVGYRAATLSVPSDDALLRAGLTLTVVTASQTAAMALWLRLASPGDVTAVWRARRRAAWLGLTSMAGSWCWFTAFTLQAAALVYAVGQVELLLSLAASVLIFHETVSRRELAGCVLVGASVLILVLAT</sequence>
<dbReference type="EMBL" id="FNPF01000006">
    <property type="protein sequence ID" value="SDY36287.1"/>
    <property type="molecule type" value="Genomic_DNA"/>
</dbReference>
<dbReference type="InterPro" id="IPR037185">
    <property type="entry name" value="EmrE-like"/>
</dbReference>
<dbReference type="AlphaFoldDB" id="A0A1H3J914"/>
<feature type="transmembrane region" description="Helical" evidence="1">
    <location>
        <begin position="185"/>
        <end position="206"/>
    </location>
</feature>
<feature type="transmembrane region" description="Helical" evidence="1">
    <location>
        <begin position="69"/>
        <end position="92"/>
    </location>
</feature>
<dbReference type="RefSeq" id="WP_089882763.1">
    <property type="nucleotide sequence ID" value="NZ_FNPF01000006.1"/>
</dbReference>
<evidence type="ECO:0000256" key="1">
    <source>
        <dbReference type="SAM" id="Phobius"/>
    </source>
</evidence>
<dbReference type="OrthoDB" id="5243804at2"/>
<reference evidence="2 3" key="1">
    <citation type="submission" date="2016-10" db="EMBL/GenBank/DDBJ databases">
        <authorList>
            <person name="de Groot N.N."/>
        </authorList>
    </citation>
    <scope>NUCLEOTIDE SEQUENCE [LARGE SCALE GENOMIC DNA]</scope>
    <source>
        <strain evidence="2 3">DSM 26880</strain>
    </source>
</reference>
<accession>A0A1H3J914</accession>
<organism evidence="2 3">
    <name type="scientific">Citreimonas salinaria</name>
    <dbReference type="NCBI Taxonomy" id="321339"/>
    <lineage>
        <taxon>Bacteria</taxon>
        <taxon>Pseudomonadati</taxon>
        <taxon>Pseudomonadota</taxon>
        <taxon>Alphaproteobacteria</taxon>
        <taxon>Rhodobacterales</taxon>
        <taxon>Roseobacteraceae</taxon>
        <taxon>Citreimonas</taxon>
    </lineage>
</organism>
<gene>
    <name evidence="2" type="ORF">SAMN05444340_106128</name>
</gene>
<dbReference type="Proteomes" id="UP000199286">
    <property type="component" value="Unassembled WGS sequence"/>
</dbReference>
<evidence type="ECO:0000313" key="2">
    <source>
        <dbReference type="EMBL" id="SDY36287.1"/>
    </source>
</evidence>
<evidence type="ECO:0008006" key="4">
    <source>
        <dbReference type="Google" id="ProtNLM"/>
    </source>
</evidence>
<keyword evidence="1" id="KW-1133">Transmembrane helix</keyword>
<feature type="transmembrane region" description="Helical" evidence="1">
    <location>
        <begin position="250"/>
        <end position="271"/>
    </location>
</feature>
<feature type="transmembrane region" description="Helical" evidence="1">
    <location>
        <begin position="280"/>
        <end position="296"/>
    </location>
</feature>
<protein>
    <recommendedName>
        <fullName evidence="4">EamA-like transporter family protein</fullName>
    </recommendedName>
</protein>
<dbReference type="Gene3D" id="1.10.3730.20">
    <property type="match status" value="1"/>
</dbReference>
<dbReference type="STRING" id="321339.SAMN05444340_106128"/>
<feature type="transmembrane region" description="Helical" evidence="1">
    <location>
        <begin position="112"/>
        <end position="141"/>
    </location>
</feature>
<keyword evidence="3" id="KW-1185">Reference proteome</keyword>
<name>A0A1H3J914_9RHOB</name>